<evidence type="ECO:0000313" key="2">
    <source>
        <dbReference type="EMBL" id="AEH23770.1"/>
    </source>
</evidence>
<dbReference type="SMART" id="SM00028">
    <property type="entry name" value="TPR"/>
    <property type="match status" value="4"/>
</dbReference>
<keyword evidence="1" id="KW-0802">TPR repeat</keyword>
<dbReference type="RefSeq" id="WP_013904828.1">
    <property type="nucleotide sequence ID" value="NC_015680.1"/>
</dbReference>
<evidence type="ECO:0000313" key="3">
    <source>
        <dbReference type="Proteomes" id="UP000008386"/>
    </source>
</evidence>
<dbReference type="STRING" id="529709.PYCH_00570"/>
<organism evidence="2 3">
    <name type="scientific">Pyrococcus yayanosii (strain CH1 / JCM 16557)</name>
    <dbReference type="NCBI Taxonomy" id="529709"/>
    <lineage>
        <taxon>Archaea</taxon>
        <taxon>Methanobacteriati</taxon>
        <taxon>Methanobacteriota</taxon>
        <taxon>Thermococci</taxon>
        <taxon>Thermococcales</taxon>
        <taxon>Thermococcaceae</taxon>
        <taxon>Pyrococcus</taxon>
    </lineage>
</organism>
<dbReference type="KEGG" id="pya:PYCH_00570"/>
<gene>
    <name evidence="2" type="ordered locus">PYCH_00570</name>
</gene>
<dbReference type="HOGENOM" id="CLU_817899_0_0_2"/>
<protein>
    <submittedName>
        <fullName evidence="2">Uncharacterized protein</fullName>
    </submittedName>
</protein>
<dbReference type="OrthoDB" id="85636at2157"/>
<dbReference type="SUPFAM" id="SSF48452">
    <property type="entry name" value="TPR-like"/>
    <property type="match status" value="1"/>
</dbReference>
<feature type="repeat" description="TPR" evidence="1">
    <location>
        <begin position="93"/>
        <end position="126"/>
    </location>
</feature>
<dbReference type="eggNOG" id="arCOG03043">
    <property type="taxonomic scope" value="Archaea"/>
</dbReference>
<dbReference type="Proteomes" id="UP000008386">
    <property type="component" value="Chromosome"/>
</dbReference>
<proteinExistence type="predicted"/>
<sequence>MGDIKAEWEKALNERDCGRLLELFDDYIEEIEDEETLRGELKRLGDVLVECDDPYDLAYEVAHVYSHLGETEKGIEIYKRIAKRKKDDPDEYAVALYYLADAYEHFGMPEKAIEVYEQLLKLEEEIGNERETALTLAHLAVSHDELGEVEKAVALMERARDIFERLGDEVNLLTSLIDLAHFHYELGHYDEAEALIREVLRNPRNDEIEVNARLVEAEIHAGRKNYRAAFTALRDALLKTNEKEELFSLVFDTLVDFLEDLLDEGAYGDVYENVGLLAEAFEDDTADFFRAIGELARWREGDEEAKKRFEELYSKVKNEELRLILDEWKRPKLTFGL</sequence>
<keyword evidence="3" id="KW-1185">Reference proteome</keyword>
<evidence type="ECO:0000256" key="1">
    <source>
        <dbReference type="PROSITE-ProRule" id="PRU00339"/>
    </source>
</evidence>
<reference evidence="2 3" key="1">
    <citation type="journal article" date="2011" name="J. Bacteriol.">
        <title>Complete genome sequence of the obligate piezophilic hyperthermophilic archaeon Pyrococcus yayanosii CH1.</title>
        <authorList>
            <person name="Jun X."/>
            <person name="Lupeng L."/>
            <person name="Minjuan X."/>
            <person name="Oger P."/>
            <person name="Fengping W."/>
            <person name="Jebbar M."/>
            <person name="Xiang X."/>
        </authorList>
    </citation>
    <scope>NUCLEOTIDE SEQUENCE [LARGE SCALE GENOMIC DNA]</scope>
    <source>
        <strain evidence="3">CH1 / JCM 16557</strain>
    </source>
</reference>
<dbReference type="PANTHER" id="PTHR10098:SF108">
    <property type="entry name" value="TETRATRICOPEPTIDE REPEAT PROTEIN 28"/>
    <property type="match status" value="1"/>
</dbReference>
<dbReference type="EMBL" id="CP002779">
    <property type="protein sequence ID" value="AEH23770.1"/>
    <property type="molecule type" value="Genomic_DNA"/>
</dbReference>
<dbReference type="InterPro" id="IPR011990">
    <property type="entry name" value="TPR-like_helical_dom_sf"/>
</dbReference>
<dbReference type="GeneID" id="10836640"/>
<dbReference type="PANTHER" id="PTHR10098">
    <property type="entry name" value="RAPSYN-RELATED"/>
    <property type="match status" value="1"/>
</dbReference>
<accession>F8AFG3</accession>
<dbReference type="PROSITE" id="PS50005">
    <property type="entry name" value="TPR"/>
    <property type="match status" value="1"/>
</dbReference>
<dbReference type="InterPro" id="IPR019734">
    <property type="entry name" value="TPR_rpt"/>
</dbReference>
<name>F8AFG3_PYRYC</name>
<dbReference type="Pfam" id="PF13424">
    <property type="entry name" value="TPR_12"/>
    <property type="match status" value="2"/>
</dbReference>
<dbReference type="Gene3D" id="1.25.40.10">
    <property type="entry name" value="Tetratricopeptide repeat domain"/>
    <property type="match status" value="1"/>
</dbReference>
<dbReference type="AlphaFoldDB" id="F8AFG3"/>